<evidence type="ECO:0000256" key="3">
    <source>
        <dbReference type="SAM" id="MobiDB-lite"/>
    </source>
</evidence>
<evidence type="ECO:0000313" key="5">
    <source>
        <dbReference type="EMBL" id="KAK8229352.1"/>
    </source>
</evidence>
<protein>
    <submittedName>
        <fullName evidence="5">Ribonuclease H-like domain-containing protein</fullName>
    </submittedName>
</protein>
<accession>A0ABR1YI67</accession>
<evidence type="ECO:0000256" key="1">
    <source>
        <dbReference type="ARBA" id="ARBA00022722"/>
    </source>
</evidence>
<feature type="non-terminal residue" evidence="5">
    <location>
        <position position="357"/>
    </location>
</feature>
<dbReference type="InterPro" id="IPR002562">
    <property type="entry name" value="3'-5'_exonuclease_dom"/>
</dbReference>
<dbReference type="SUPFAM" id="SSF53098">
    <property type="entry name" value="Ribonuclease H-like"/>
    <property type="match status" value="1"/>
</dbReference>
<sequence length="357" mass="39182">MDSDQNTSFESGTSFADVKSPASDSGSVDSFGGSSIFDGIDELSLDLGPEDKEANTSQGNASPTSESKLLSKQDLIEVIDLTEENEAPVSDSESAKQDSVESEEEPEAPYTVGFTIPSPPPPVNGIWHDPPLHWTHKLYRGSQDQPVQVHYCTDFDTAETLAKEFLNEKVVGFDMEWEPRSTANSPIKKQISLIQVAAEAKIAIFHIARFEGGNSTKELIPSSLKTLIESPEIMKTGVAVHSADGTRITRVLELQPKGLIELSHFFNILQDNRNADGSFSKKSKSMAIQVKAYLKYDLPKGKVRTSSWSSPLRAHQIDYAAADAYAGLMLYHVMNEKRKMMRPTPAHPPFAELGLPV</sequence>
<name>A0ABR1YI67_9PEZI</name>
<dbReference type="InterPro" id="IPR051132">
    <property type="entry name" value="3-5_Exonuclease_domain"/>
</dbReference>
<dbReference type="Gene3D" id="3.30.420.10">
    <property type="entry name" value="Ribonuclease H-like superfamily/Ribonuclease H"/>
    <property type="match status" value="1"/>
</dbReference>
<feature type="compositionally biased region" description="Low complexity" evidence="3">
    <location>
        <begin position="23"/>
        <end position="38"/>
    </location>
</feature>
<evidence type="ECO:0000313" key="6">
    <source>
        <dbReference type="Proteomes" id="UP001492380"/>
    </source>
</evidence>
<dbReference type="CDD" id="cd06141">
    <property type="entry name" value="WRN_exo"/>
    <property type="match status" value="1"/>
</dbReference>
<evidence type="ECO:0000256" key="2">
    <source>
        <dbReference type="ARBA" id="ARBA00022801"/>
    </source>
</evidence>
<keyword evidence="1" id="KW-0540">Nuclease</keyword>
<organism evidence="5 6">
    <name type="scientific">Phyllosticta capitalensis</name>
    <dbReference type="NCBI Taxonomy" id="121624"/>
    <lineage>
        <taxon>Eukaryota</taxon>
        <taxon>Fungi</taxon>
        <taxon>Dikarya</taxon>
        <taxon>Ascomycota</taxon>
        <taxon>Pezizomycotina</taxon>
        <taxon>Dothideomycetes</taxon>
        <taxon>Dothideomycetes incertae sedis</taxon>
        <taxon>Botryosphaeriales</taxon>
        <taxon>Phyllostictaceae</taxon>
        <taxon>Phyllosticta</taxon>
    </lineage>
</organism>
<comment type="caution">
    <text evidence="5">The sequence shown here is derived from an EMBL/GenBank/DDBJ whole genome shotgun (WGS) entry which is preliminary data.</text>
</comment>
<proteinExistence type="predicted"/>
<dbReference type="PANTHER" id="PTHR13620">
    <property type="entry name" value="3-5 EXONUCLEASE"/>
    <property type="match status" value="1"/>
</dbReference>
<dbReference type="Proteomes" id="UP001492380">
    <property type="component" value="Unassembled WGS sequence"/>
</dbReference>
<keyword evidence="2" id="KW-0378">Hydrolase</keyword>
<evidence type="ECO:0000259" key="4">
    <source>
        <dbReference type="Pfam" id="PF01612"/>
    </source>
</evidence>
<feature type="domain" description="3'-5' exonuclease" evidence="4">
    <location>
        <begin position="150"/>
        <end position="337"/>
    </location>
</feature>
<dbReference type="PANTHER" id="PTHR13620:SF104">
    <property type="entry name" value="EXONUCLEASE 3'-5' DOMAIN-CONTAINING PROTEIN 2"/>
    <property type="match status" value="1"/>
</dbReference>
<reference evidence="5 6" key="1">
    <citation type="submission" date="2024-04" db="EMBL/GenBank/DDBJ databases">
        <title>Phyllosticta paracitricarpa is synonymous to the EU quarantine fungus P. citricarpa based on phylogenomic analyses.</title>
        <authorList>
            <consortium name="Lawrence Berkeley National Laboratory"/>
            <person name="Van Ingen-Buijs V.A."/>
            <person name="Van Westerhoven A.C."/>
            <person name="Haridas S."/>
            <person name="Skiadas P."/>
            <person name="Martin F."/>
            <person name="Groenewald J.Z."/>
            <person name="Crous P.W."/>
            <person name="Seidl M.F."/>
        </authorList>
    </citation>
    <scope>NUCLEOTIDE SEQUENCE [LARGE SCALE GENOMIC DNA]</scope>
    <source>
        <strain evidence="5 6">CBS 123374</strain>
    </source>
</reference>
<dbReference type="Pfam" id="PF01612">
    <property type="entry name" value="DNA_pol_A_exo1"/>
    <property type="match status" value="1"/>
</dbReference>
<feature type="compositionally biased region" description="Polar residues" evidence="3">
    <location>
        <begin position="1"/>
        <end position="14"/>
    </location>
</feature>
<dbReference type="EMBL" id="JBBWRZ010000009">
    <property type="protein sequence ID" value="KAK8229352.1"/>
    <property type="molecule type" value="Genomic_DNA"/>
</dbReference>
<feature type="region of interest" description="Disordered" evidence="3">
    <location>
        <begin position="1"/>
        <end position="109"/>
    </location>
</feature>
<dbReference type="InterPro" id="IPR012337">
    <property type="entry name" value="RNaseH-like_sf"/>
</dbReference>
<feature type="compositionally biased region" description="Polar residues" evidence="3">
    <location>
        <begin position="55"/>
        <end position="68"/>
    </location>
</feature>
<keyword evidence="6" id="KW-1185">Reference proteome</keyword>
<dbReference type="InterPro" id="IPR036397">
    <property type="entry name" value="RNaseH_sf"/>
</dbReference>
<gene>
    <name evidence="5" type="ORF">HDK90DRAFT_418874</name>
</gene>